<sequence>MEAMNPQKIIEKIENSDVNWIYNHFKRRFFKKVSAPIRIGKATKSI</sequence>
<proteinExistence type="predicted"/>
<dbReference type="EMBL" id="UHDK01000001">
    <property type="protein sequence ID" value="SUM32543.1"/>
    <property type="molecule type" value="Genomic_DNA"/>
</dbReference>
<organism evidence="1 2">
    <name type="scientific">Staphylococcus gallinarum</name>
    <dbReference type="NCBI Taxonomy" id="1293"/>
    <lineage>
        <taxon>Bacteria</taxon>
        <taxon>Bacillati</taxon>
        <taxon>Bacillota</taxon>
        <taxon>Bacilli</taxon>
        <taxon>Bacillales</taxon>
        <taxon>Staphylococcaceae</taxon>
        <taxon>Staphylococcus</taxon>
    </lineage>
</organism>
<gene>
    <name evidence="1" type="ORF">NCTC12195_01989</name>
</gene>
<accession>A0A380FGD2</accession>
<evidence type="ECO:0000313" key="2">
    <source>
        <dbReference type="Proteomes" id="UP000255277"/>
    </source>
</evidence>
<reference evidence="1 2" key="1">
    <citation type="submission" date="2018-06" db="EMBL/GenBank/DDBJ databases">
        <authorList>
            <consortium name="Pathogen Informatics"/>
            <person name="Doyle S."/>
        </authorList>
    </citation>
    <scope>NUCLEOTIDE SEQUENCE [LARGE SCALE GENOMIC DNA]</scope>
    <source>
        <strain evidence="1 2">NCTC12195</strain>
    </source>
</reference>
<dbReference type="Proteomes" id="UP000255277">
    <property type="component" value="Unassembled WGS sequence"/>
</dbReference>
<protein>
    <submittedName>
        <fullName evidence="1">Uncharacterized protein</fullName>
    </submittedName>
</protein>
<dbReference type="AlphaFoldDB" id="A0A380FGD2"/>
<evidence type="ECO:0000313" key="1">
    <source>
        <dbReference type="EMBL" id="SUM32543.1"/>
    </source>
</evidence>
<name>A0A380FGD2_STAGA</name>